<feature type="binding site" evidence="8">
    <location>
        <position position="1520"/>
    </location>
    <ligand>
        <name>ATP</name>
        <dbReference type="ChEBI" id="CHEBI:30616"/>
    </ligand>
</feature>
<feature type="compositionally biased region" description="Polar residues" evidence="9">
    <location>
        <begin position="1232"/>
        <end position="1245"/>
    </location>
</feature>
<feature type="region of interest" description="Disordered" evidence="9">
    <location>
        <begin position="511"/>
        <end position="611"/>
    </location>
</feature>
<sequence>MYQGGQRNVSQGGYKAPPPPPPPPPPPLSTPMPQLGNGMGLPPPPPPQLRYPSTPSGSLYPGNIPPPPSGPPPISALGQQAAWHGTWAGMYDARGTYPPPPPPLIPEITSNPGDTPQLKAYNPKLHAAAGAASAQALPQNEQMSATYIPGADTYGEGVGIPGFGMIPDSLSPYSAHAPFAQWHASTNGHQVKDANSASANTSNGSPSGNSNSQGSNQVTAGAHDGTARHNFGPGAGAVKSQGAPVASNASNSRGVSSELASQWPLDRVLAWLQANQFPKDWQVAFQKLGLCGAPFLELGSAHGGRGNFSLMHQQVYPALMQLWIDRIGLSGDKWDPSKDREEGRRMRHLIRNIVSGRPTDASKLPGKHGRKESNPTAAGEAGAGPSDSPNTPMKIPGPGLSNRRISSHSNLRSALPPPLNNAAGSGPSSGGSTGSASADATHRGVSKNLDAENSRHHSPKTSDLGLGRESPAASPVPGSINLYTAATTNLVASPHQSRFGHRSRSSIDSMASNTAFHGSGLPIEATQMPRNGNNMDDSLGAINHDNTGNSNRPVSNDSGDRSAGTDPPSSAKDAKSLRSFWNRKKKQKDDSSFPSPDGLESPTSPAITGKSLSALGSRAGYTSDLSLDRLSSSFANSQDLSIASTSSQHGKFVASPTSTTMTRSYVLATVDHWNYRMVDVTDVKTPIEFRQSVCSSLGLSKTDGATMFTTELGQFSHEGPLDDAKLMATKKKADGLGTVKIYVSPRKPVNAKPQPSPAHNVIDRDINTMGGGSRQRSSSSPPTSRQNSTSVSIDHTLRDSNGPSGDPSKAVQGSLDAATNYRAEIERKGQAYLAKRRQAALKDNAHSSSTPVQEYVPYNGIVGRNVDFDQPRISPFDDKNPEKLLPQRRAPAPPGDPSATLIKANSLSKRSGDRLRLSQGSVEGQSGSKWSALPITNEAPQEASDKGGRNRSPGSAGSNNMATAAGTKVDSGNGLQSMGVVASAIIGMGRGLGGFGHPSRGVSPNRVASAPLIAHPQQNYTHTEPFRGSKMPTGATPPSDMSPSSWPSANGTRRSSAQSHFQQQQPGPELELNDKDVTFSRGSGPPRIGLPSALAKPTRLSVSKDDSDDDSDDGLFAVPLASRKPVAGSAANAGNASKTERDSAAVVAVASGPAASEASAGAGAGADPGRRGGPRPNLTVETNRSRKTLSVAFTSPVSASHGGNPGSDSNSGPRASDHTSDSGSSRRMPGTPDSNNGWKSASSASDDGKLSRRKSFVERDVWANRPPTDALINNLEDFFPNLDVDQPVLEEGIEELSPSPVKEPGSAPQSLGDEAVAAVVAAKTANASADADASSTYNVSDTLGSDESTLKAVDRPSSVSSVAQHSLRRSGGLGRMKSIREVARGAHEASKRYTQTQMAQQQQHQLARQPPHQPGLPGISRRVPANPAAIVRRKSTKMFGASIVQVCPDRERGSIVVPQLPPLHSLSEGTGGSGGSKDTNGVPKRQMTFRWFKGQLIGKGTFGRVYLGMNATTGEFLAVKEVEVPPKLVAKNDKNRVRELVAALNQEIETMQHLDHVNIVQYLGCERKETSISIFLEYISGGSIGSCLRRHGKFEEAVVASLTRQTLSGLAYLHREGILHRDLKADNILLDVDGTAKISDFGISKKTDNIYGNDRTNSMQGSVFWMAPEVIRPQDEGYSAKVDIWAVGCVVLEMFAGRRPWSQEETVGAIYKIAQGETPPIPQDVRETISPCAFAFMLDCFTVNPAERPTAIQLLSQHPFCSLDPDYDFAETALFAKIRDTFKTT</sequence>
<evidence type="ECO:0000256" key="1">
    <source>
        <dbReference type="ARBA" id="ARBA00012411"/>
    </source>
</evidence>
<dbReference type="SUPFAM" id="SSF56112">
    <property type="entry name" value="Protein kinase-like (PK-like)"/>
    <property type="match status" value="1"/>
</dbReference>
<feature type="compositionally biased region" description="Basic and acidic residues" evidence="9">
    <location>
        <begin position="1246"/>
        <end position="1255"/>
    </location>
</feature>
<dbReference type="InterPro" id="IPR011009">
    <property type="entry name" value="Kinase-like_dom_sf"/>
</dbReference>
<dbReference type="PANTHER" id="PTHR48016">
    <property type="entry name" value="MAP KINASE KINASE KINASE SSK2-RELATED-RELATED"/>
    <property type="match status" value="1"/>
</dbReference>
<accession>A0ABP0DMH8</accession>
<feature type="compositionally biased region" description="Polar residues" evidence="9">
    <location>
        <begin position="952"/>
        <end position="962"/>
    </location>
</feature>
<keyword evidence="12" id="KW-1185">Reference proteome</keyword>
<feature type="compositionally biased region" description="Basic and acidic residues" evidence="9">
    <location>
        <begin position="1378"/>
        <end position="1391"/>
    </location>
</feature>
<reference evidence="11 12" key="1">
    <citation type="submission" date="2024-01" db="EMBL/GenBank/DDBJ databases">
        <authorList>
            <person name="Allen C."/>
            <person name="Tagirdzhanova G."/>
        </authorList>
    </citation>
    <scope>NUCLEOTIDE SEQUENCE [LARGE SCALE GENOMIC DNA]</scope>
    <source>
        <strain evidence="11 12">CBS 119000</strain>
    </source>
</reference>
<comment type="catalytic activity">
    <reaction evidence="6">
        <text>L-threonyl-[protein] + ATP = O-phospho-L-threonyl-[protein] + ADP + H(+)</text>
        <dbReference type="Rhea" id="RHEA:46608"/>
        <dbReference type="Rhea" id="RHEA-COMP:11060"/>
        <dbReference type="Rhea" id="RHEA-COMP:11605"/>
        <dbReference type="ChEBI" id="CHEBI:15378"/>
        <dbReference type="ChEBI" id="CHEBI:30013"/>
        <dbReference type="ChEBI" id="CHEBI:30616"/>
        <dbReference type="ChEBI" id="CHEBI:61977"/>
        <dbReference type="ChEBI" id="CHEBI:456216"/>
        <dbReference type="EC" id="2.7.11.24"/>
    </reaction>
    <physiologicalReaction direction="left-to-right" evidence="6">
        <dbReference type="Rhea" id="RHEA:46609"/>
    </physiologicalReaction>
</comment>
<feature type="region of interest" description="Disordered" evidence="9">
    <location>
        <begin position="1017"/>
        <end position="1255"/>
    </location>
</feature>
<evidence type="ECO:0000256" key="3">
    <source>
        <dbReference type="ARBA" id="ARBA00022741"/>
    </source>
</evidence>
<organism evidence="11 12">
    <name type="scientific">Sporothrix epigloea</name>
    <dbReference type="NCBI Taxonomy" id="1892477"/>
    <lineage>
        <taxon>Eukaryota</taxon>
        <taxon>Fungi</taxon>
        <taxon>Dikarya</taxon>
        <taxon>Ascomycota</taxon>
        <taxon>Pezizomycotina</taxon>
        <taxon>Sordariomycetes</taxon>
        <taxon>Sordariomycetidae</taxon>
        <taxon>Ophiostomatales</taxon>
        <taxon>Ophiostomataceae</taxon>
        <taxon>Sporothrix</taxon>
    </lineage>
</organism>
<feature type="compositionally biased region" description="Low complexity" evidence="9">
    <location>
        <begin position="194"/>
        <end position="216"/>
    </location>
</feature>
<dbReference type="PROSITE" id="PS50011">
    <property type="entry name" value="PROTEIN_KINASE_DOM"/>
    <property type="match status" value="1"/>
</dbReference>
<dbReference type="InterPro" id="IPR008271">
    <property type="entry name" value="Ser/Thr_kinase_AS"/>
</dbReference>
<evidence type="ECO:0000256" key="2">
    <source>
        <dbReference type="ARBA" id="ARBA00022679"/>
    </source>
</evidence>
<gene>
    <name evidence="11" type="primary">BCK1</name>
    <name evidence="11" type="ORF">SEPCBS119000_003592</name>
</gene>
<feature type="compositionally biased region" description="Polar residues" evidence="9">
    <location>
        <begin position="1049"/>
        <end position="1066"/>
    </location>
</feature>
<feature type="compositionally biased region" description="Polar residues" evidence="9">
    <location>
        <begin position="544"/>
        <end position="557"/>
    </location>
</feature>
<keyword evidence="5 8" id="KW-0067">ATP-binding</keyword>
<dbReference type="EC" id="2.7.11.24" evidence="1"/>
<evidence type="ECO:0000313" key="11">
    <source>
        <dbReference type="EMBL" id="CAK7269484.1"/>
    </source>
</evidence>
<name>A0ABP0DMH8_9PEZI</name>
<keyword evidence="4 11" id="KW-0418">Kinase</keyword>
<dbReference type="PANTHER" id="PTHR48016:SF48">
    <property type="entry name" value="SERINE_THREONINE-PROTEIN KINASE BCK1_SLK1_SSP31"/>
    <property type="match status" value="1"/>
</dbReference>
<dbReference type="EMBL" id="CAWUON010000048">
    <property type="protein sequence ID" value="CAK7269484.1"/>
    <property type="molecule type" value="Genomic_DNA"/>
</dbReference>
<feature type="region of interest" description="Disordered" evidence="9">
    <location>
        <begin position="192"/>
        <end position="252"/>
    </location>
</feature>
<feature type="compositionally biased region" description="Low complexity" evidence="9">
    <location>
        <begin position="1037"/>
        <end position="1048"/>
    </location>
</feature>
<comment type="catalytic activity">
    <reaction evidence="7">
        <text>L-seryl-[protein] + ATP = O-phospho-L-seryl-[protein] + ADP + H(+)</text>
        <dbReference type="Rhea" id="RHEA:17989"/>
        <dbReference type="Rhea" id="RHEA-COMP:9863"/>
        <dbReference type="Rhea" id="RHEA-COMP:11604"/>
        <dbReference type="ChEBI" id="CHEBI:15378"/>
        <dbReference type="ChEBI" id="CHEBI:29999"/>
        <dbReference type="ChEBI" id="CHEBI:30616"/>
        <dbReference type="ChEBI" id="CHEBI:83421"/>
        <dbReference type="ChEBI" id="CHEBI:456216"/>
        <dbReference type="EC" id="2.7.11.24"/>
    </reaction>
    <physiologicalReaction direction="left-to-right" evidence="7">
        <dbReference type="Rhea" id="RHEA:17990"/>
    </physiologicalReaction>
</comment>
<dbReference type="Gene3D" id="1.10.510.10">
    <property type="entry name" value="Transferase(Phosphotransferase) domain 1"/>
    <property type="match status" value="1"/>
</dbReference>
<comment type="caution">
    <text evidence="11">The sequence shown here is derived from an EMBL/GenBank/DDBJ whole genome shotgun (WGS) entry which is preliminary data.</text>
</comment>
<feature type="region of interest" description="Disordered" evidence="9">
    <location>
        <begin position="1352"/>
        <end position="1422"/>
    </location>
</feature>
<dbReference type="SMART" id="SM00220">
    <property type="entry name" value="S_TKc"/>
    <property type="match status" value="1"/>
</dbReference>
<feature type="compositionally biased region" description="Polar residues" evidence="9">
    <location>
        <begin position="1"/>
        <end position="11"/>
    </location>
</feature>
<dbReference type="Proteomes" id="UP001642502">
    <property type="component" value="Unassembled WGS sequence"/>
</dbReference>
<dbReference type="Pfam" id="PF00069">
    <property type="entry name" value="Pkinase"/>
    <property type="match status" value="1"/>
</dbReference>
<feature type="compositionally biased region" description="Pro residues" evidence="9">
    <location>
        <begin position="63"/>
        <end position="74"/>
    </location>
</feature>
<protein>
    <recommendedName>
        <fullName evidence="1">mitogen-activated protein kinase</fullName>
        <ecNumber evidence="1">2.7.11.24</ecNumber>
    </recommendedName>
</protein>
<dbReference type="InterPro" id="IPR050538">
    <property type="entry name" value="MAP_kinase_kinase_kinase"/>
</dbReference>
<feature type="region of interest" description="Disordered" evidence="9">
    <location>
        <begin position="1"/>
        <end position="77"/>
    </location>
</feature>
<dbReference type="InterPro" id="IPR000719">
    <property type="entry name" value="Prot_kinase_dom"/>
</dbReference>
<dbReference type="GO" id="GO:0004709">
    <property type="term" value="F:MAP kinase kinase kinase activity"/>
    <property type="evidence" value="ECO:0007669"/>
    <property type="project" value="UniProtKB-EC"/>
</dbReference>
<feature type="compositionally biased region" description="Low complexity" evidence="9">
    <location>
        <begin position="1144"/>
        <end position="1167"/>
    </location>
</feature>
<evidence type="ECO:0000256" key="5">
    <source>
        <dbReference type="ARBA" id="ARBA00022840"/>
    </source>
</evidence>
<proteinExistence type="predicted"/>
<evidence type="ECO:0000259" key="10">
    <source>
        <dbReference type="PROSITE" id="PS50011"/>
    </source>
</evidence>
<feature type="region of interest" description="Disordered" evidence="9">
    <location>
        <begin position="745"/>
        <end position="814"/>
    </location>
</feature>
<evidence type="ECO:0000256" key="6">
    <source>
        <dbReference type="ARBA" id="ARBA00047919"/>
    </source>
</evidence>
<evidence type="ECO:0000313" key="12">
    <source>
        <dbReference type="Proteomes" id="UP001642502"/>
    </source>
</evidence>
<feature type="compositionally biased region" description="Pro residues" evidence="9">
    <location>
        <begin position="16"/>
        <end position="30"/>
    </location>
</feature>
<feature type="region of interest" description="Disordered" evidence="9">
    <location>
        <begin position="331"/>
        <end position="480"/>
    </location>
</feature>
<feature type="region of interest" description="Disordered" evidence="9">
    <location>
        <begin position="869"/>
        <end position="973"/>
    </location>
</feature>
<feature type="compositionally biased region" description="Basic and acidic residues" evidence="9">
    <location>
        <begin position="332"/>
        <end position="344"/>
    </location>
</feature>
<dbReference type="PROSITE" id="PS00107">
    <property type="entry name" value="PROTEIN_KINASE_ATP"/>
    <property type="match status" value="1"/>
</dbReference>
<feature type="compositionally biased region" description="Polar residues" evidence="9">
    <location>
        <begin position="403"/>
        <end position="412"/>
    </location>
</feature>
<evidence type="ECO:0000256" key="9">
    <source>
        <dbReference type="SAM" id="MobiDB-lite"/>
    </source>
</evidence>
<feature type="domain" description="Protein kinase" evidence="10">
    <location>
        <begin position="1491"/>
        <end position="1761"/>
    </location>
</feature>
<dbReference type="InterPro" id="IPR017441">
    <property type="entry name" value="Protein_kinase_ATP_BS"/>
</dbReference>
<keyword evidence="3 8" id="KW-0547">Nucleotide-binding</keyword>
<feature type="compositionally biased region" description="Low complexity" evidence="9">
    <location>
        <begin position="1127"/>
        <end position="1137"/>
    </location>
</feature>
<dbReference type="PROSITE" id="PS00108">
    <property type="entry name" value="PROTEIN_KINASE_ST"/>
    <property type="match status" value="1"/>
</dbReference>
<feature type="compositionally biased region" description="Low complexity" evidence="9">
    <location>
        <begin position="1200"/>
        <end position="1213"/>
    </location>
</feature>
<evidence type="ECO:0000256" key="7">
    <source>
        <dbReference type="ARBA" id="ARBA00048130"/>
    </source>
</evidence>
<feature type="compositionally biased region" description="Polar residues" evidence="9">
    <location>
        <begin position="918"/>
        <end position="929"/>
    </location>
</feature>
<feature type="compositionally biased region" description="Low complexity" evidence="9">
    <location>
        <begin position="774"/>
        <end position="790"/>
    </location>
</feature>
<feature type="region of interest" description="Disordered" evidence="9">
    <location>
        <begin position="1460"/>
        <end position="1483"/>
    </location>
</feature>
<feature type="compositionally biased region" description="Basic and acidic residues" evidence="9">
    <location>
        <begin position="869"/>
        <end position="882"/>
    </location>
</feature>
<evidence type="ECO:0000256" key="8">
    <source>
        <dbReference type="PROSITE-ProRule" id="PRU10141"/>
    </source>
</evidence>
<keyword evidence="2 11" id="KW-0808">Transferase</keyword>
<evidence type="ECO:0000256" key="4">
    <source>
        <dbReference type="ARBA" id="ARBA00022777"/>
    </source>
</evidence>
<feature type="compositionally biased region" description="Low complexity" evidence="9">
    <location>
        <begin position="1394"/>
        <end position="1410"/>
    </location>
</feature>